<reference evidence="2 3" key="1">
    <citation type="submission" date="2017-04" db="EMBL/GenBank/DDBJ databases">
        <title>Genome sequencing of [Candida] sorbophila.</title>
        <authorList>
            <person name="Ahn J.O."/>
        </authorList>
    </citation>
    <scope>NUCLEOTIDE SEQUENCE [LARGE SCALE GENOMIC DNA]</scope>
    <source>
        <strain evidence="2 3">DS02</strain>
    </source>
</reference>
<gene>
    <name evidence="2" type="ORF">B9G98_03005</name>
</gene>
<evidence type="ECO:0000256" key="1">
    <source>
        <dbReference type="SAM" id="MobiDB-lite"/>
    </source>
</evidence>
<organism evidence="2 3">
    <name type="scientific">Wickerhamiella sorbophila</name>
    <dbReference type="NCBI Taxonomy" id="45607"/>
    <lineage>
        <taxon>Eukaryota</taxon>
        <taxon>Fungi</taxon>
        <taxon>Dikarya</taxon>
        <taxon>Ascomycota</taxon>
        <taxon>Saccharomycotina</taxon>
        <taxon>Dipodascomycetes</taxon>
        <taxon>Dipodascales</taxon>
        <taxon>Trichomonascaceae</taxon>
        <taxon>Wickerhamiella</taxon>
    </lineage>
</organism>
<keyword evidence="3" id="KW-1185">Reference proteome</keyword>
<accession>A0A2T0FK87</accession>
<dbReference type="AlphaFoldDB" id="A0A2T0FK87"/>
<proteinExistence type="predicted"/>
<dbReference type="GeneID" id="36516753"/>
<name>A0A2T0FK87_9ASCO</name>
<protein>
    <submittedName>
        <fullName evidence="2">Uncharacterized protein</fullName>
    </submittedName>
</protein>
<comment type="caution">
    <text evidence="2">The sequence shown here is derived from an EMBL/GenBank/DDBJ whole genome shotgun (WGS) entry which is preliminary data.</text>
</comment>
<feature type="region of interest" description="Disordered" evidence="1">
    <location>
        <begin position="1"/>
        <end position="23"/>
    </location>
</feature>
<evidence type="ECO:0000313" key="2">
    <source>
        <dbReference type="EMBL" id="PRT55385.1"/>
    </source>
</evidence>
<evidence type="ECO:0000313" key="3">
    <source>
        <dbReference type="Proteomes" id="UP000238350"/>
    </source>
</evidence>
<dbReference type="RefSeq" id="XP_024665330.1">
    <property type="nucleotide sequence ID" value="XM_024809562.1"/>
</dbReference>
<dbReference type="Proteomes" id="UP000238350">
    <property type="component" value="Unassembled WGS sequence"/>
</dbReference>
<dbReference type="EMBL" id="NDIQ01000021">
    <property type="protein sequence ID" value="PRT55385.1"/>
    <property type="molecule type" value="Genomic_DNA"/>
</dbReference>
<sequence>MATCTARPPAPNRFPSRLESPSGVHRRCSRCKVTEVGWSVETSPTTHIDAPCTILRGTTTLFRYPNRFHSSIMRPEVKITHFDRAQLLEIMHQCFESPFDNPKRDPQASTAVRVEITHRRASAKDYLRSVNFGMGDAVKLGL</sequence>